<evidence type="ECO:0000313" key="3">
    <source>
        <dbReference type="EMBL" id="KAK7450227.1"/>
    </source>
</evidence>
<feature type="region of interest" description="Disordered" evidence="1">
    <location>
        <begin position="64"/>
        <end position="97"/>
    </location>
</feature>
<accession>A0ABD0J1N3</accession>
<keyword evidence="2" id="KW-1133">Transmembrane helix</keyword>
<gene>
    <name evidence="3" type="ORF">BaRGS_00039959</name>
</gene>
<keyword evidence="2" id="KW-0812">Transmembrane</keyword>
<organism evidence="3 4">
    <name type="scientific">Batillaria attramentaria</name>
    <dbReference type="NCBI Taxonomy" id="370345"/>
    <lineage>
        <taxon>Eukaryota</taxon>
        <taxon>Metazoa</taxon>
        <taxon>Spiralia</taxon>
        <taxon>Lophotrochozoa</taxon>
        <taxon>Mollusca</taxon>
        <taxon>Gastropoda</taxon>
        <taxon>Caenogastropoda</taxon>
        <taxon>Sorbeoconcha</taxon>
        <taxon>Cerithioidea</taxon>
        <taxon>Batillariidae</taxon>
        <taxon>Batillaria</taxon>
    </lineage>
</organism>
<evidence type="ECO:0000256" key="1">
    <source>
        <dbReference type="SAM" id="MobiDB-lite"/>
    </source>
</evidence>
<dbReference type="Proteomes" id="UP001519460">
    <property type="component" value="Unassembled WGS sequence"/>
</dbReference>
<feature type="compositionally biased region" description="Polar residues" evidence="1">
    <location>
        <begin position="75"/>
        <end position="85"/>
    </location>
</feature>
<feature type="non-terminal residue" evidence="3">
    <location>
        <position position="97"/>
    </location>
</feature>
<proteinExistence type="predicted"/>
<keyword evidence="2" id="KW-0472">Membrane</keyword>
<evidence type="ECO:0000313" key="4">
    <source>
        <dbReference type="Proteomes" id="UP001519460"/>
    </source>
</evidence>
<keyword evidence="4" id="KW-1185">Reference proteome</keyword>
<protein>
    <submittedName>
        <fullName evidence="3">Uncharacterized protein</fullName>
    </submittedName>
</protein>
<sequence>MQGEKSLNWAITVCTFCAVVFHAGFRYNGTATGRHDNRGISPWRLKVWRQNLLSLMIKELEKQMTDSDKDRTAFLTEQRTSGTLDQTDDVGTVQTGK</sequence>
<evidence type="ECO:0000256" key="2">
    <source>
        <dbReference type="SAM" id="Phobius"/>
    </source>
</evidence>
<dbReference type="EMBL" id="JACVVK020000742">
    <property type="protein sequence ID" value="KAK7450227.1"/>
    <property type="molecule type" value="Genomic_DNA"/>
</dbReference>
<dbReference type="AlphaFoldDB" id="A0ABD0J1N3"/>
<name>A0ABD0J1N3_9CAEN</name>
<comment type="caution">
    <text evidence="3">The sequence shown here is derived from an EMBL/GenBank/DDBJ whole genome shotgun (WGS) entry which is preliminary data.</text>
</comment>
<reference evidence="3 4" key="1">
    <citation type="journal article" date="2023" name="Sci. Data">
        <title>Genome assembly of the Korean intertidal mud-creeper Batillaria attramentaria.</title>
        <authorList>
            <person name="Patra A.K."/>
            <person name="Ho P.T."/>
            <person name="Jun S."/>
            <person name="Lee S.J."/>
            <person name="Kim Y."/>
            <person name="Won Y.J."/>
        </authorList>
    </citation>
    <scope>NUCLEOTIDE SEQUENCE [LARGE SCALE GENOMIC DNA]</scope>
    <source>
        <strain evidence="3">Wonlab-2016</strain>
    </source>
</reference>
<feature type="transmembrane region" description="Helical" evidence="2">
    <location>
        <begin position="6"/>
        <end position="25"/>
    </location>
</feature>